<evidence type="ECO:0000313" key="3">
    <source>
        <dbReference type="Proteomes" id="UP001182556"/>
    </source>
</evidence>
<proteinExistence type="predicted"/>
<evidence type="ECO:0000313" key="2">
    <source>
        <dbReference type="EMBL" id="KAK1922325.1"/>
    </source>
</evidence>
<feature type="region of interest" description="Disordered" evidence="1">
    <location>
        <begin position="118"/>
        <end position="140"/>
    </location>
</feature>
<gene>
    <name evidence="2" type="ORF">DB88DRAFT_547970</name>
</gene>
<accession>A0AAD9CVJ4</accession>
<protein>
    <submittedName>
        <fullName evidence="2">Uncharacterized protein</fullName>
    </submittedName>
</protein>
<dbReference type="EMBL" id="JAODAN010000009">
    <property type="protein sequence ID" value="KAK1922325.1"/>
    <property type="molecule type" value="Genomic_DNA"/>
</dbReference>
<feature type="region of interest" description="Disordered" evidence="1">
    <location>
        <begin position="155"/>
        <end position="176"/>
    </location>
</feature>
<comment type="caution">
    <text evidence="2">The sequence shown here is derived from an EMBL/GenBank/DDBJ whole genome shotgun (WGS) entry which is preliminary data.</text>
</comment>
<dbReference type="AlphaFoldDB" id="A0AAD9CVJ4"/>
<evidence type="ECO:0000256" key="1">
    <source>
        <dbReference type="SAM" id="MobiDB-lite"/>
    </source>
</evidence>
<feature type="compositionally biased region" description="Polar residues" evidence="1">
    <location>
        <begin position="24"/>
        <end position="42"/>
    </location>
</feature>
<keyword evidence="3" id="KW-1185">Reference proteome</keyword>
<feature type="compositionally biased region" description="Low complexity" evidence="1">
    <location>
        <begin position="166"/>
        <end position="176"/>
    </location>
</feature>
<feature type="region of interest" description="Disordered" evidence="1">
    <location>
        <begin position="24"/>
        <end position="49"/>
    </location>
</feature>
<name>A0AAD9CVJ4_PAPLA</name>
<reference evidence="2" key="1">
    <citation type="submission" date="2023-02" db="EMBL/GenBank/DDBJ databases">
        <title>Identification and recombinant expression of a fungal hydrolase from Papiliotrema laurentii that hydrolyzes apple cutin and clears colloidal polyester polyurethane.</title>
        <authorList>
            <consortium name="DOE Joint Genome Institute"/>
            <person name="Roman V.A."/>
            <person name="Bojanowski C."/>
            <person name="Crable B.R."/>
            <person name="Wagner D.N."/>
            <person name="Hung C.S."/>
            <person name="Nadeau L.J."/>
            <person name="Schratz L."/>
            <person name="Haridas S."/>
            <person name="Pangilinan J."/>
            <person name="Lipzen A."/>
            <person name="Na H."/>
            <person name="Yan M."/>
            <person name="Ng V."/>
            <person name="Grigoriev I.V."/>
            <person name="Spatafora J.W."/>
            <person name="Barlow D."/>
            <person name="Biffinger J."/>
            <person name="Kelley-Loughnane N."/>
            <person name="Varaljay V.A."/>
            <person name="Crookes-Goodson W.J."/>
        </authorList>
    </citation>
    <scope>NUCLEOTIDE SEQUENCE</scope>
    <source>
        <strain evidence="2">5307AH</strain>
    </source>
</reference>
<organism evidence="2 3">
    <name type="scientific">Papiliotrema laurentii</name>
    <name type="common">Cryptococcus laurentii</name>
    <dbReference type="NCBI Taxonomy" id="5418"/>
    <lineage>
        <taxon>Eukaryota</taxon>
        <taxon>Fungi</taxon>
        <taxon>Dikarya</taxon>
        <taxon>Basidiomycota</taxon>
        <taxon>Agaricomycotina</taxon>
        <taxon>Tremellomycetes</taxon>
        <taxon>Tremellales</taxon>
        <taxon>Rhynchogastremaceae</taxon>
        <taxon>Papiliotrema</taxon>
    </lineage>
</organism>
<dbReference type="Proteomes" id="UP001182556">
    <property type="component" value="Unassembled WGS sequence"/>
</dbReference>
<sequence length="203" mass="22459">MWIFRTTPIEECNETSPLLTMRPTSTEGHTFSQQSCQAPSRSKMSKGDRVRKFWKETREEFGRGVKLVTDTDDESAQIQVSLAVPFGSYALARTTAESRTARFVRWVQERYPKFTDHSATAGADTFGSHSRPKPSTPGASRTCLLYMASRRDRHHFQNRPGSSRCRGGSATSSLSRLGTLTSGSPYVVVFVGTEAGRGGKRIG</sequence>